<accession>A0A5C8GIP8</accession>
<proteinExistence type="predicted"/>
<protein>
    <submittedName>
        <fullName evidence="1">Uncharacterized protein</fullName>
    </submittedName>
</protein>
<reference evidence="2" key="1">
    <citation type="submission" date="2019-05" db="EMBL/GenBank/DDBJ databases">
        <title>Prevotella brunnea sp. nov., isolated from a wound of a patient.</title>
        <authorList>
            <person name="Buhl M."/>
        </authorList>
    </citation>
    <scope>NUCLEOTIDE SEQUENCE [LARGE SCALE GENOMIC DNA]</scope>
    <source>
        <strain evidence="2">A2672</strain>
    </source>
</reference>
<dbReference type="EMBL" id="SDIK01000051">
    <property type="protein sequence ID" value="TXJ61913.1"/>
    <property type="molecule type" value="Genomic_DNA"/>
</dbReference>
<dbReference type="RefSeq" id="WP_130829661.1">
    <property type="nucleotide sequence ID" value="NZ_SDIK01000051.1"/>
</dbReference>
<evidence type="ECO:0000313" key="1">
    <source>
        <dbReference type="EMBL" id="TXJ61913.1"/>
    </source>
</evidence>
<evidence type="ECO:0000313" key="2">
    <source>
        <dbReference type="Proteomes" id="UP000321612"/>
    </source>
</evidence>
<comment type="caution">
    <text evidence="1">The sequence shown here is derived from an EMBL/GenBank/DDBJ whole genome shotgun (WGS) entry which is preliminary data.</text>
</comment>
<name>A0A5C8GIP8_9BACT</name>
<organism evidence="1 2">
    <name type="scientific">Prevotella brunnea</name>
    <dbReference type="NCBI Taxonomy" id="2508867"/>
    <lineage>
        <taxon>Bacteria</taxon>
        <taxon>Pseudomonadati</taxon>
        <taxon>Bacteroidota</taxon>
        <taxon>Bacteroidia</taxon>
        <taxon>Bacteroidales</taxon>
        <taxon>Prevotellaceae</taxon>
        <taxon>Prevotella</taxon>
    </lineage>
</organism>
<dbReference type="Proteomes" id="UP000321612">
    <property type="component" value="Unassembled WGS sequence"/>
</dbReference>
<sequence>MSQTKHEYQQPPTTVRGRLHIPLQAYGNTLPPPSGIKTMGGSLPLGENVLQSEATTDKKKADLGAALGGSKVCLIMY</sequence>
<gene>
    <name evidence="1" type="ORF">ETF27_06675</name>
</gene>
<dbReference type="AlphaFoldDB" id="A0A5C8GIP8"/>
<keyword evidence="2" id="KW-1185">Reference proteome</keyword>